<dbReference type="AlphaFoldDB" id="A0A0L0BY17"/>
<dbReference type="Proteomes" id="UP000037069">
    <property type="component" value="Unassembled WGS sequence"/>
</dbReference>
<reference evidence="1 2" key="1">
    <citation type="journal article" date="2015" name="Nat. Commun.">
        <title>Lucilia cuprina genome unlocks parasitic fly biology to underpin future interventions.</title>
        <authorList>
            <person name="Anstead C.A."/>
            <person name="Korhonen P.K."/>
            <person name="Young N.D."/>
            <person name="Hall R.S."/>
            <person name="Jex A.R."/>
            <person name="Murali S.C."/>
            <person name="Hughes D.S."/>
            <person name="Lee S.F."/>
            <person name="Perry T."/>
            <person name="Stroehlein A.J."/>
            <person name="Ansell B.R."/>
            <person name="Breugelmans B."/>
            <person name="Hofmann A."/>
            <person name="Qu J."/>
            <person name="Dugan S."/>
            <person name="Lee S.L."/>
            <person name="Chao H."/>
            <person name="Dinh H."/>
            <person name="Han Y."/>
            <person name="Doddapaneni H.V."/>
            <person name="Worley K.C."/>
            <person name="Muzny D.M."/>
            <person name="Ioannidis P."/>
            <person name="Waterhouse R.M."/>
            <person name="Zdobnov E.M."/>
            <person name="James P.J."/>
            <person name="Bagnall N.H."/>
            <person name="Kotze A.C."/>
            <person name="Gibbs R.A."/>
            <person name="Richards S."/>
            <person name="Batterham P."/>
            <person name="Gasser R.B."/>
        </authorList>
    </citation>
    <scope>NUCLEOTIDE SEQUENCE [LARGE SCALE GENOMIC DNA]</scope>
    <source>
        <strain evidence="1 2">LS</strain>
        <tissue evidence="1">Full body</tissue>
    </source>
</reference>
<accession>A0A0L0BY17</accession>
<organism evidence="1 2">
    <name type="scientific">Lucilia cuprina</name>
    <name type="common">Green bottle fly</name>
    <name type="synonym">Australian sheep blowfly</name>
    <dbReference type="NCBI Taxonomy" id="7375"/>
    <lineage>
        <taxon>Eukaryota</taxon>
        <taxon>Metazoa</taxon>
        <taxon>Ecdysozoa</taxon>
        <taxon>Arthropoda</taxon>
        <taxon>Hexapoda</taxon>
        <taxon>Insecta</taxon>
        <taxon>Pterygota</taxon>
        <taxon>Neoptera</taxon>
        <taxon>Endopterygota</taxon>
        <taxon>Diptera</taxon>
        <taxon>Brachycera</taxon>
        <taxon>Muscomorpha</taxon>
        <taxon>Oestroidea</taxon>
        <taxon>Calliphoridae</taxon>
        <taxon>Luciliinae</taxon>
        <taxon>Lucilia</taxon>
    </lineage>
</organism>
<protein>
    <submittedName>
        <fullName evidence="1">Uncharacterized protein</fullName>
    </submittedName>
</protein>
<keyword evidence="2" id="KW-1185">Reference proteome</keyword>
<gene>
    <name evidence="1" type="ORF">FF38_02181</name>
</gene>
<name>A0A0L0BY17_LUCCU</name>
<sequence>MYTSDSKRRPAQVMLKSTINLRKSVNLQMPTVVDSKILKRENGFTLPIQINNSNLSKSKFTILRNPKEPTVAALNSKQKAITRRDNKKFETSEKSNIPVISRTKSKAVSRVQITSLNKRADKRNKNQMPAPQENQFEENFKENVREITEMAIQTNEHEILNHALIVGDLKIVIPSKSITDEIDKLRKEIEIKNLLKATRKFEEHSLRDEQHLDDLKEFLDKSYVTRKPYKLGDNGLEEDRRIIDSMDELLKRERPKTESITDIRSRIKHKEQELLSLFENFQKKTELFANINV</sequence>
<proteinExistence type="predicted"/>
<evidence type="ECO:0000313" key="1">
    <source>
        <dbReference type="EMBL" id="KNC24184.1"/>
    </source>
</evidence>
<comment type="caution">
    <text evidence="1">The sequence shown here is derived from an EMBL/GenBank/DDBJ whole genome shotgun (WGS) entry which is preliminary data.</text>
</comment>
<dbReference type="EMBL" id="JRES01001254">
    <property type="protein sequence ID" value="KNC24184.1"/>
    <property type="molecule type" value="Genomic_DNA"/>
</dbReference>
<dbReference type="STRING" id="7375.A0A0L0BY17"/>
<dbReference type="OrthoDB" id="7865343at2759"/>
<evidence type="ECO:0000313" key="2">
    <source>
        <dbReference type="Proteomes" id="UP000037069"/>
    </source>
</evidence>